<keyword evidence="2" id="KW-0812">Transmembrane</keyword>
<gene>
    <name evidence="4" type="ORF">FFV09_03585</name>
</gene>
<name>A0A4Y6UQV8_SACBS</name>
<evidence type="ECO:0000256" key="1">
    <source>
        <dbReference type="SAM" id="MobiDB-lite"/>
    </source>
</evidence>
<dbReference type="KEGG" id="saca:FFV09_03585"/>
<protein>
    <submittedName>
        <fullName evidence="4">Alpha/beta fold hydrolase</fullName>
    </submittedName>
</protein>
<dbReference type="SUPFAM" id="SSF53474">
    <property type="entry name" value="alpha/beta-Hydrolases"/>
    <property type="match status" value="1"/>
</dbReference>
<dbReference type="AlphaFoldDB" id="A0A4Y6UQV8"/>
<proteinExistence type="predicted"/>
<dbReference type="GO" id="GO:0016787">
    <property type="term" value="F:hydrolase activity"/>
    <property type="evidence" value="ECO:0007669"/>
    <property type="project" value="UniProtKB-KW"/>
</dbReference>
<evidence type="ECO:0000313" key="5">
    <source>
        <dbReference type="Proteomes" id="UP000316968"/>
    </source>
</evidence>
<organism evidence="4 5">
    <name type="scientific">Saccharibacillus brassicae</name>
    <dbReference type="NCBI Taxonomy" id="2583377"/>
    <lineage>
        <taxon>Bacteria</taxon>
        <taxon>Bacillati</taxon>
        <taxon>Bacillota</taxon>
        <taxon>Bacilli</taxon>
        <taxon>Bacillales</taxon>
        <taxon>Paenibacillaceae</taxon>
        <taxon>Saccharibacillus</taxon>
    </lineage>
</organism>
<accession>A0A4Y6UQV8</accession>
<reference evidence="4 5" key="1">
    <citation type="submission" date="2019-06" db="EMBL/GenBank/DDBJ databases">
        <title>Saccharibacillus brassicae sp. nov., an endophytic bacterium isolated from Chinese cabbage seeds (Brassica pekinensis).</title>
        <authorList>
            <person name="Jiang L."/>
            <person name="Lee J."/>
            <person name="Kim S.W."/>
        </authorList>
    </citation>
    <scope>NUCLEOTIDE SEQUENCE [LARGE SCALE GENOMIC DNA]</scope>
    <source>
        <strain evidence="5">KCTC 43072 / ATSA2</strain>
    </source>
</reference>
<dbReference type="InterPro" id="IPR029058">
    <property type="entry name" value="AB_hydrolase_fold"/>
</dbReference>
<dbReference type="RefSeq" id="WP_141446408.1">
    <property type="nucleotide sequence ID" value="NZ_CP041217.1"/>
</dbReference>
<evidence type="ECO:0000259" key="3">
    <source>
        <dbReference type="Pfam" id="PF12695"/>
    </source>
</evidence>
<sequence>MLTGDRSPIRAFESGKRKGTPKRSGGGPYRKKRKKWLPILLVIVLVLIAAAVVYVSTPYGPSAEARAALQGDDVVAVSQTDDWIEFEPIETEAAGTVKQPGVIFYPGGRVKAEAYAAFARELAETGRHVFIAKMPLNFAFLGQNEAGKIVDAYPDERFVIGGHSLGGPFAARYAAEHKTDIAGIFFLASYAESKGDLSGTSMPALSITASGDEVLNRESYETGRAYLPADARHEEIKGGNHGQFGSYGEQGGDGPASISGAEQREQTVTLLAAWLDGIKPVQAAK</sequence>
<keyword evidence="5" id="KW-1185">Reference proteome</keyword>
<feature type="domain" description="Alpha/beta hydrolase fold-5" evidence="3">
    <location>
        <begin position="101"/>
        <end position="265"/>
    </location>
</feature>
<keyword evidence="2" id="KW-1133">Transmembrane helix</keyword>
<feature type="transmembrane region" description="Helical" evidence="2">
    <location>
        <begin position="36"/>
        <end position="56"/>
    </location>
</feature>
<feature type="region of interest" description="Disordered" evidence="1">
    <location>
        <begin position="237"/>
        <end position="259"/>
    </location>
</feature>
<keyword evidence="4" id="KW-0378">Hydrolase</keyword>
<dbReference type="EMBL" id="CP041217">
    <property type="protein sequence ID" value="QDH20022.1"/>
    <property type="molecule type" value="Genomic_DNA"/>
</dbReference>
<evidence type="ECO:0000256" key="2">
    <source>
        <dbReference type="SAM" id="Phobius"/>
    </source>
</evidence>
<dbReference type="Proteomes" id="UP000316968">
    <property type="component" value="Chromosome"/>
</dbReference>
<dbReference type="OrthoDB" id="9780932at2"/>
<dbReference type="Pfam" id="PF12695">
    <property type="entry name" value="Abhydrolase_5"/>
    <property type="match status" value="1"/>
</dbReference>
<dbReference type="Gene3D" id="3.40.50.1820">
    <property type="entry name" value="alpha/beta hydrolase"/>
    <property type="match status" value="1"/>
</dbReference>
<evidence type="ECO:0000313" key="4">
    <source>
        <dbReference type="EMBL" id="QDH20022.1"/>
    </source>
</evidence>
<feature type="region of interest" description="Disordered" evidence="1">
    <location>
        <begin position="1"/>
        <end position="30"/>
    </location>
</feature>
<dbReference type="InterPro" id="IPR029059">
    <property type="entry name" value="AB_hydrolase_5"/>
</dbReference>
<keyword evidence="2" id="KW-0472">Membrane</keyword>